<proteinExistence type="predicted"/>
<keyword evidence="2" id="KW-1185">Reference proteome</keyword>
<name>A0A812NBJ7_SYMPI</name>
<reference evidence="1" key="1">
    <citation type="submission" date="2021-02" db="EMBL/GenBank/DDBJ databases">
        <authorList>
            <person name="Dougan E. K."/>
            <person name="Rhodes N."/>
            <person name="Thang M."/>
            <person name="Chan C."/>
        </authorList>
    </citation>
    <scope>NUCLEOTIDE SEQUENCE</scope>
</reference>
<dbReference type="AlphaFoldDB" id="A0A812NBJ7"/>
<dbReference type="PANTHER" id="PTHR22602">
    <property type="entry name" value="TRANSFERASE CAF17, MITOCHONDRIAL-RELATED"/>
    <property type="match status" value="1"/>
</dbReference>
<dbReference type="OrthoDB" id="191995at2759"/>
<dbReference type="EMBL" id="CAJNIZ010011112">
    <property type="protein sequence ID" value="CAE7312502.1"/>
    <property type="molecule type" value="Genomic_DNA"/>
</dbReference>
<gene>
    <name evidence="1" type="primary">ygfZ</name>
    <name evidence="1" type="ORF">SPIL2461_LOCUS7114</name>
</gene>
<organism evidence="1 2">
    <name type="scientific">Symbiodinium pilosum</name>
    <name type="common">Dinoflagellate</name>
    <dbReference type="NCBI Taxonomy" id="2952"/>
    <lineage>
        <taxon>Eukaryota</taxon>
        <taxon>Sar</taxon>
        <taxon>Alveolata</taxon>
        <taxon>Dinophyceae</taxon>
        <taxon>Suessiales</taxon>
        <taxon>Symbiodiniaceae</taxon>
        <taxon>Symbiodinium</taxon>
    </lineage>
</organism>
<evidence type="ECO:0000313" key="2">
    <source>
        <dbReference type="Proteomes" id="UP000649617"/>
    </source>
</evidence>
<dbReference type="InterPro" id="IPR017703">
    <property type="entry name" value="YgfZ/GCV_T_CS"/>
</dbReference>
<comment type="caution">
    <text evidence="1">The sequence shown here is derived from an EMBL/GenBank/DDBJ whole genome shotgun (WGS) entry which is preliminary data.</text>
</comment>
<dbReference type="InterPro" id="IPR045179">
    <property type="entry name" value="YgfZ/GcvT"/>
</dbReference>
<evidence type="ECO:0000313" key="1">
    <source>
        <dbReference type="EMBL" id="CAE7312502.1"/>
    </source>
</evidence>
<dbReference type="Gene3D" id="3.30.70.1400">
    <property type="entry name" value="Aminomethyltransferase beta-barrel domains"/>
    <property type="match status" value="1"/>
</dbReference>
<dbReference type="GO" id="GO:0016226">
    <property type="term" value="P:iron-sulfur cluster assembly"/>
    <property type="evidence" value="ECO:0007669"/>
    <property type="project" value="TreeGrafter"/>
</dbReference>
<protein>
    <submittedName>
        <fullName evidence="1">YgfZ protein</fullName>
    </submittedName>
</protein>
<dbReference type="SUPFAM" id="SSF103025">
    <property type="entry name" value="Folate-binding domain"/>
    <property type="match status" value="1"/>
</dbReference>
<dbReference type="Proteomes" id="UP000649617">
    <property type="component" value="Unassembled WGS sequence"/>
</dbReference>
<accession>A0A812NBJ7</accession>
<sequence>MSQKEQSWTQHNPIAQTAGVISLLGPTAADFLQGYVTSDTSRLQPDQALPMAICNLKGRVVASGWLLGNTAGVDLLVHTSLVEHVRTFLKPYVTFSKCTFATDPGKTVAVNSAQATIVLAPGLKVQVDGSAQDLEDCSEPVNACLIDMGFAFVSKPVSEQFLPQVLNLHNQGAVDFDKGCYLGQEIVARAQFRGAVKRHLINFNDPALPQVGDAWGDSGTVITIDATGHGLASVKAE</sequence>
<dbReference type="PANTHER" id="PTHR22602:SF0">
    <property type="entry name" value="TRANSFERASE CAF17, MITOCHONDRIAL-RELATED"/>
    <property type="match status" value="1"/>
</dbReference>
<dbReference type="NCBIfam" id="TIGR03317">
    <property type="entry name" value="ygfZ_signature"/>
    <property type="match status" value="1"/>
</dbReference>
<dbReference type="Gene3D" id="2.40.30.160">
    <property type="match status" value="1"/>
</dbReference>